<feature type="transmembrane region" description="Helical" evidence="8">
    <location>
        <begin position="228"/>
        <end position="253"/>
    </location>
</feature>
<dbReference type="RefSeq" id="WP_119448288.1">
    <property type="nucleotide sequence ID" value="NZ_QWMU01000029.1"/>
</dbReference>
<dbReference type="PANTHER" id="PTHR13929">
    <property type="entry name" value="1,4-DIHYDROXY-2-NAPHTHOATE OCTAPRENYLTRANSFERASE"/>
    <property type="match status" value="1"/>
</dbReference>
<keyword evidence="3" id="KW-0474">Menaquinone biosynthesis</keyword>
<evidence type="ECO:0000313" key="10">
    <source>
        <dbReference type="Proteomes" id="UP000289316"/>
    </source>
</evidence>
<dbReference type="AlphaFoldDB" id="A0A4Q2AV35"/>
<comment type="subcellular location">
    <subcellularLocation>
        <location evidence="1">Membrane</location>
        <topology evidence="1">Multi-pass membrane protein</topology>
    </subcellularLocation>
</comment>
<dbReference type="UniPathway" id="UPA00079"/>
<comment type="caution">
    <text evidence="9">The sequence shown here is derived from an EMBL/GenBank/DDBJ whole genome shotgun (WGS) entry which is preliminary data.</text>
</comment>
<reference evidence="9 10" key="1">
    <citation type="submission" date="2018-09" db="EMBL/GenBank/DDBJ databases">
        <title>Murine metabolic-syndrome-specific gut microbial biobank.</title>
        <authorList>
            <person name="Liu C."/>
        </authorList>
    </citation>
    <scope>NUCLEOTIDE SEQUENCE [LARGE SCALE GENOMIC DNA]</scope>
    <source>
        <strain evidence="9 10">C-30</strain>
    </source>
</reference>
<name>A0A4Q2AV35_9LACO</name>
<evidence type="ECO:0000256" key="1">
    <source>
        <dbReference type="ARBA" id="ARBA00004141"/>
    </source>
</evidence>
<dbReference type="GO" id="GO:0009234">
    <property type="term" value="P:menaquinone biosynthetic process"/>
    <property type="evidence" value="ECO:0007669"/>
    <property type="project" value="UniProtKB-UniPathway"/>
</dbReference>
<dbReference type="Gene3D" id="1.10.357.140">
    <property type="entry name" value="UbiA prenyltransferase"/>
    <property type="match status" value="1"/>
</dbReference>
<dbReference type="EMBL" id="QZFR01000027">
    <property type="protein sequence ID" value="RXV74596.1"/>
    <property type="molecule type" value="Genomic_DNA"/>
</dbReference>
<dbReference type="PIRSF" id="PIRSF005355">
    <property type="entry name" value="UBIAD1"/>
    <property type="match status" value="1"/>
</dbReference>
<evidence type="ECO:0000256" key="4">
    <source>
        <dbReference type="ARBA" id="ARBA00022679"/>
    </source>
</evidence>
<dbReference type="PANTHER" id="PTHR13929:SF0">
    <property type="entry name" value="UBIA PRENYLTRANSFERASE DOMAIN-CONTAINING PROTEIN 1"/>
    <property type="match status" value="1"/>
</dbReference>
<evidence type="ECO:0000256" key="8">
    <source>
        <dbReference type="SAM" id="Phobius"/>
    </source>
</evidence>
<dbReference type="GO" id="GO:0004659">
    <property type="term" value="F:prenyltransferase activity"/>
    <property type="evidence" value="ECO:0007669"/>
    <property type="project" value="InterPro"/>
</dbReference>
<dbReference type="Pfam" id="PF01040">
    <property type="entry name" value="UbiA"/>
    <property type="match status" value="1"/>
</dbReference>
<dbReference type="CDD" id="cd13962">
    <property type="entry name" value="PT_UbiA_UBIAD1"/>
    <property type="match status" value="1"/>
</dbReference>
<gene>
    <name evidence="9" type="ORF">D6C19_04915</name>
</gene>
<feature type="transmembrane region" description="Helical" evidence="8">
    <location>
        <begin position="279"/>
        <end position="298"/>
    </location>
</feature>
<organism evidence="9 10">
    <name type="scientific">Ligilactobacillus murinus</name>
    <dbReference type="NCBI Taxonomy" id="1622"/>
    <lineage>
        <taxon>Bacteria</taxon>
        <taxon>Bacillati</taxon>
        <taxon>Bacillota</taxon>
        <taxon>Bacilli</taxon>
        <taxon>Lactobacillales</taxon>
        <taxon>Lactobacillaceae</taxon>
        <taxon>Ligilactobacillus</taxon>
    </lineage>
</organism>
<proteinExistence type="predicted"/>
<evidence type="ECO:0000256" key="2">
    <source>
        <dbReference type="ARBA" id="ARBA00004863"/>
    </source>
</evidence>
<feature type="transmembrane region" description="Helical" evidence="8">
    <location>
        <begin position="144"/>
        <end position="166"/>
    </location>
</feature>
<keyword evidence="4 9" id="KW-0808">Transferase</keyword>
<keyword evidence="6 8" id="KW-1133">Transmembrane helix</keyword>
<comment type="pathway">
    <text evidence="2">Quinol/quinone metabolism; menaquinone biosynthesis.</text>
</comment>
<sequence length="299" mass="33234">MQRFKALVQAQTTLLTILPLLLGTIMAAYHYHHVNLGETFLLMLSAICFHLAVNGHNQLSDYRRYQNSTTVQDSTNNIIKRFAISIPWAYSVLGILLLIFLISGLYLAYLSGWPLLLLGGSSFLIGYCYSGGPYPLLKTPLGELASGLAMGLNITLLGVYINIYNAPTYDNWFWLTGSIVSLPAVFTIANIMLANNICDKDEDVVIGRKTLAYYLGTKHSLTLLQINYVFSYLGLILSAILGYLPWLILLSLFTVKSDYQLVQGFVKAPNKVTTFPRNVLMFHKIVGLEVILGLLGLLL</sequence>
<accession>A0A4Q2AV35</accession>
<dbReference type="InterPro" id="IPR026046">
    <property type="entry name" value="UBIAD1"/>
</dbReference>
<evidence type="ECO:0000256" key="6">
    <source>
        <dbReference type="ARBA" id="ARBA00022989"/>
    </source>
</evidence>
<feature type="transmembrane region" description="Helical" evidence="8">
    <location>
        <begin position="37"/>
        <end position="55"/>
    </location>
</feature>
<evidence type="ECO:0000256" key="3">
    <source>
        <dbReference type="ARBA" id="ARBA00022428"/>
    </source>
</evidence>
<dbReference type="Proteomes" id="UP000289316">
    <property type="component" value="Unassembled WGS sequence"/>
</dbReference>
<keyword evidence="5 8" id="KW-0812">Transmembrane</keyword>
<dbReference type="GO" id="GO:0042371">
    <property type="term" value="P:vitamin K biosynthetic process"/>
    <property type="evidence" value="ECO:0007669"/>
    <property type="project" value="TreeGrafter"/>
</dbReference>
<feature type="transmembrane region" description="Helical" evidence="8">
    <location>
        <begin position="115"/>
        <end position="137"/>
    </location>
</feature>
<protein>
    <submittedName>
        <fullName evidence="9">Prenyltransferase</fullName>
    </submittedName>
</protein>
<keyword evidence="7 8" id="KW-0472">Membrane</keyword>
<dbReference type="GO" id="GO:0016020">
    <property type="term" value="C:membrane"/>
    <property type="evidence" value="ECO:0007669"/>
    <property type="project" value="UniProtKB-SubCell"/>
</dbReference>
<dbReference type="InterPro" id="IPR000537">
    <property type="entry name" value="UbiA_prenyltransferase"/>
</dbReference>
<feature type="transmembrane region" description="Helical" evidence="8">
    <location>
        <begin position="172"/>
        <end position="193"/>
    </location>
</feature>
<evidence type="ECO:0000313" key="9">
    <source>
        <dbReference type="EMBL" id="RXV74596.1"/>
    </source>
</evidence>
<dbReference type="OrthoDB" id="9767568at2"/>
<feature type="transmembrane region" description="Helical" evidence="8">
    <location>
        <begin position="88"/>
        <end position="109"/>
    </location>
</feature>
<evidence type="ECO:0000256" key="5">
    <source>
        <dbReference type="ARBA" id="ARBA00022692"/>
    </source>
</evidence>
<dbReference type="InterPro" id="IPR044878">
    <property type="entry name" value="UbiA_sf"/>
</dbReference>
<evidence type="ECO:0000256" key="7">
    <source>
        <dbReference type="ARBA" id="ARBA00023136"/>
    </source>
</evidence>
<feature type="transmembrane region" description="Helical" evidence="8">
    <location>
        <begin position="12"/>
        <end position="31"/>
    </location>
</feature>